<reference evidence="2 3" key="1">
    <citation type="submission" date="2015-11" db="EMBL/GenBank/DDBJ databases">
        <title>Expanding the genomic diversity of Burkholderia species for the development of highly accurate diagnostics.</title>
        <authorList>
            <person name="Sahl J."/>
            <person name="Keim P."/>
            <person name="Wagner D."/>
        </authorList>
    </citation>
    <scope>NUCLEOTIDE SEQUENCE [LARGE SCALE GENOMIC DNA]</scope>
    <source>
        <strain evidence="2 3">MSMB1808WGS</strain>
    </source>
</reference>
<name>A0AAW3MVY0_9BURK</name>
<keyword evidence="1" id="KW-0732">Signal</keyword>
<proteinExistence type="predicted"/>
<dbReference type="EMBL" id="LPBJ01000047">
    <property type="protein sequence ID" value="KVP97979.1"/>
    <property type="molecule type" value="Genomic_DNA"/>
</dbReference>
<keyword evidence="3" id="KW-1185">Reference proteome</keyword>
<sequence length="130" mass="13537">MMGVSMRFRFLGAALALCTVAGVSQADTIGWDGVAEVPAMADSPGHYLVCPPGTHFDASRGAVDRATCSKGSFGWDAAGGPKSMTLQQALDQHFKAPAGTRAVAVGPLPVYSSDGRLDGWLHIAYKLGKE</sequence>
<evidence type="ECO:0000313" key="2">
    <source>
        <dbReference type="EMBL" id="KVP97979.1"/>
    </source>
</evidence>
<gene>
    <name evidence="2" type="ORF">WJ96_05255</name>
</gene>
<organism evidence="2 3">
    <name type="scientific">Burkholderia ubonensis</name>
    <dbReference type="NCBI Taxonomy" id="101571"/>
    <lineage>
        <taxon>Bacteria</taxon>
        <taxon>Pseudomonadati</taxon>
        <taxon>Pseudomonadota</taxon>
        <taxon>Betaproteobacteria</taxon>
        <taxon>Burkholderiales</taxon>
        <taxon>Burkholderiaceae</taxon>
        <taxon>Burkholderia</taxon>
        <taxon>Burkholderia cepacia complex</taxon>
    </lineage>
</organism>
<dbReference type="Proteomes" id="UP000056453">
    <property type="component" value="Unassembled WGS sequence"/>
</dbReference>
<evidence type="ECO:0000313" key="3">
    <source>
        <dbReference type="Proteomes" id="UP000056453"/>
    </source>
</evidence>
<accession>A0AAW3MVY0</accession>
<dbReference type="AlphaFoldDB" id="A0AAW3MVY0"/>
<feature type="chain" id="PRO_5043980258" evidence="1">
    <location>
        <begin position="27"/>
        <end position="130"/>
    </location>
</feature>
<evidence type="ECO:0000256" key="1">
    <source>
        <dbReference type="SAM" id="SignalP"/>
    </source>
</evidence>
<protein>
    <submittedName>
        <fullName evidence="2">Uncharacterized protein</fullName>
    </submittedName>
</protein>
<feature type="signal peptide" evidence="1">
    <location>
        <begin position="1"/>
        <end position="26"/>
    </location>
</feature>
<comment type="caution">
    <text evidence="2">The sequence shown here is derived from an EMBL/GenBank/DDBJ whole genome shotgun (WGS) entry which is preliminary data.</text>
</comment>